<keyword evidence="3 5" id="KW-0863">Zinc-finger</keyword>
<organism evidence="9 10">
    <name type="scientific">Aedes albopictus</name>
    <name type="common">Asian tiger mosquito</name>
    <name type="synonym">Stegomyia albopicta</name>
    <dbReference type="NCBI Taxonomy" id="7160"/>
    <lineage>
        <taxon>Eukaryota</taxon>
        <taxon>Metazoa</taxon>
        <taxon>Ecdysozoa</taxon>
        <taxon>Arthropoda</taxon>
        <taxon>Hexapoda</taxon>
        <taxon>Insecta</taxon>
        <taxon>Pterygota</taxon>
        <taxon>Neoptera</taxon>
        <taxon>Endopterygota</taxon>
        <taxon>Diptera</taxon>
        <taxon>Nematocera</taxon>
        <taxon>Culicoidea</taxon>
        <taxon>Culicidae</taxon>
        <taxon>Culicinae</taxon>
        <taxon>Aedini</taxon>
        <taxon>Aedes</taxon>
        <taxon>Stegomyia</taxon>
    </lineage>
</organism>
<dbReference type="InterPro" id="IPR012934">
    <property type="entry name" value="Znf_AD"/>
</dbReference>
<evidence type="ECO:0000259" key="8">
    <source>
        <dbReference type="PROSITE" id="PS51915"/>
    </source>
</evidence>
<evidence type="ECO:0000256" key="6">
    <source>
        <dbReference type="PROSITE-ProRule" id="PRU01263"/>
    </source>
</evidence>
<feature type="domain" description="C2H2-type" evidence="7">
    <location>
        <begin position="590"/>
        <end position="612"/>
    </location>
</feature>
<evidence type="ECO:0000256" key="4">
    <source>
        <dbReference type="ARBA" id="ARBA00022833"/>
    </source>
</evidence>
<dbReference type="PROSITE" id="PS51915">
    <property type="entry name" value="ZAD"/>
    <property type="match status" value="1"/>
</dbReference>
<keyword evidence="10" id="KW-1185">Reference proteome</keyword>
<evidence type="ECO:0000313" key="10">
    <source>
        <dbReference type="Proteomes" id="UP000069940"/>
    </source>
</evidence>
<evidence type="ECO:0000259" key="7">
    <source>
        <dbReference type="PROSITE" id="PS50157"/>
    </source>
</evidence>
<name>A0ABM1YLQ0_AEDAL</name>
<keyword evidence="1 6" id="KW-0479">Metal-binding</keyword>
<feature type="binding site" evidence="6">
    <location>
        <position position="49"/>
    </location>
    <ligand>
        <name>Zn(2+)</name>
        <dbReference type="ChEBI" id="CHEBI:29105"/>
    </ligand>
</feature>
<dbReference type="PANTHER" id="PTHR24409:SF295">
    <property type="entry name" value="AZ2-RELATED"/>
    <property type="match status" value="1"/>
</dbReference>
<evidence type="ECO:0000256" key="5">
    <source>
        <dbReference type="PROSITE-ProRule" id="PRU00042"/>
    </source>
</evidence>
<feature type="binding site" evidence="6">
    <location>
        <position position="46"/>
    </location>
    <ligand>
        <name>Zn(2+)</name>
        <dbReference type="ChEBI" id="CHEBI:29105"/>
    </ligand>
</feature>
<evidence type="ECO:0000256" key="1">
    <source>
        <dbReference type="ARBA" id="ARBA00022723"/>
    </source>
</evidence>
<reference evidence="10" key="1">
    <citation type="journal article" date="2015" name="Proc. Natl. Acad. Sci. U.S.A.">
        <title>Genome sequence of the Asian Tiger mosquito, Aedes albopictus, reveals insights into its biology, genetics, and evolution.</title>
        <authorList>
            <person name="Chen X.G."/>
            <person name="Jiang X."/>
            <person name="Gu J."/>
            <person name="Xu M."/>
            <person name="Wu Y."/>
            <person name="Deng Y."/>
            <person name="Zhang C."/>
            <person name="Bonizzoni M."/>
            <person name="Dermauw W."/>
            <person name="Vontas J."/>
            <person name="Armbruster P."/>
            <person name="Huang X."/>
            <person name="Yang Y."/>
            <person name="Zhang H."/>
            <person name="He W."/>
            <person name="Peng H."/>
            <person name="Liu Y."/>
            <person name="Wu K."/>
            <person name="Chen J."/>
            <person name="Lirakis M."/>
            <person name="Topalis P."/>
            <person name="Van Leeuwen T."/>
            <person name="Hall A.B."/>
            <person name="Jiang X."/>
            <person name="Thorpe C."/>
            <person name="Mueller R.L."/>
            <person name="Sun C."/>
            <person name="Waterhouse R.M."/>
            <person name="Yan G."/>
            <person name="Tu Z.J."/>
            <person name="Fang X."/>
            <person name="James A.A."/>
        </authorList>
    </citation>
    <scope>NUCLEOTIDE SEQUENCE [LARGE SCALE GENOMIC DNA]</scope>
    <source>
        <strain evidence="10">Foshan</strain>
    </source>
</reference>
<evidence type="ECO:0008006" key="11">
    <source>
        <dbReference type="Google" id="ProtNLM"/>
    </source>
</evidence>
<evidence type="ECO:0000256" key="2">
    <source>
        <dbReference type="ARBA" id="ARBA00022737"/>
    </source>
</evidence>
<evidence type="ECO:0000313" key="9">
    <source>
        <dbReference type="EnsemblMetazoa" id="AALFPA23_010311.P14371"/>
    </source>
</evidence>
<feature type="domain" description="C2H2-type" evidence="7">
    <location>
        <begin position="643"/>
        <end position="671"/>
    </location>
</feature>
<dbReference type="PROSITE" id="PS50157">
    <property type="entry name" value="ZINC_FINGER_C2H2_2"/>
    <property type="match status" value="4"/>
</dbReference>
<sequence>MNSCRLCVGDFLLLRKDYNIHRLKAKLGAVFSFEITPHERLSEVVCPDCVRIVGKFYDYASTVEQNQQRLLQQIQVESILGETSSLLLPTGTNGQQLIPEDEIKVEIPQPENVFAEALSPEPESVSQLAKKQSSRSIAPAGRFQKNLISRHMNMSCDICQEDQFTFQKLETHFKKYHGKQFYISCCGQKLTNEQMIAVHLEKHQTMTTIKDTRENGTSWERRVSSAFGSILNDFRKDLEDYEPLPNMTLALNGDTREQQKLYDVQDYLVQTYFNLDCELCGYRMNNLDERRMHFRDIHPKEKYFVACCGQRFSIRISIMRHLNRHWKFVANGTLSGSIQKNGGKVETDDSGEAGTPPNKVNWLRQMQILYGPLMNEFRDDLIEGGFTPPTKLPEGKSADQQRLLHQMQDYLIAKHSPLNCDLCGVEISTYLGRREHFNIGHPKEKMYIQCCGKKISTRQKVIVHLLRHRKGLRTMEPHIRFAPEHSYEKHEQDDAVIEGYYKMDCELCDFSGNSYLGLRAHFQKAHKEEGFFITCCNRKMKTKYHILEHIAAHQKPGSLKCDHCEATFSTERIRKAHVNRKHANEEDKVFRCEHCVESFSTKNLLMFHSYKHELMTCDICGAEMKRCSLRVHKLNVHKQGEEIVCHVCAKVFHSKHMFNAHYRKAHLGIRKKYKKKSRAKKKLPVEEELERVGLEDPCKTTTLQLRIEPLFMND</sequence>
<protein>
    <recommendedName>
        <fullName evidence="11">C2h2-type zn-finger protein</fullName>
    </recommendedName>
</protein>
<feature type="binding site" evidence="6">
    <location>
        <position position="7"/>
    </location>
    <ligand>
        <name>Zn(2+)</name>
        <dbReference type="ChEBI" id="CHEBI:29105"/>
    </ligand>
</feature>
<feature type="domain" description="ZAD" evidence="8">
    <location>
        <begin position="2"/>
        <end position="73"/>
    </location>
</feature>
<keyword evidence="4 6" id="KW-0862">Zinc</keyword>
<feature type="binding site" evidence="6">
    <location>
        <position position="4"/>
    </location>
    <ligand>
        <name>Zn(2+)</name>
        <dbReference type="ChEBI" id="CHEBI:29105"/>
    </ligand>
</feature>
<dbReference type="SMART" id="SM00868">
    <property type="entry name" value="zf-AD"/>
    <property type="match status" value="1"/>
</dbReference>
<keyword evidence="2" id="KW-0677">Repeat</keyword>
<dbReference type="PROSITE" id="PS00028">
    <property type="entry name" value="ZINC_FINGER_C2H2_1"/>
    <property type="match status" value="5"/>
</dbReference>
<dbReference type="RefSeq" id="XP_019536422.3">
    <property type="nucleotide sequence ID" value="XM_019680877.3"/>
</dbReference>
<dbReference type="SUPFAM" id="SSF57716">
    <property type="entry name" value="Glucocorticoid receptor-like (DNA-binding domain)"/>
    <property type="match status" value="1"/>
</dbReference>
<dbReference type="EnsemblMetazoa" id="AALFPA23_010311.R14371">
    <property type="protein sequence ID" value="AALFPA23_010311.P14371"/>
    <property type="gene ID" value="AALFPA23_010311"/>
</dbReference>
<proteinExistence type="predicted"/>
<dbReference type="Gene3D" id="3.30.160.60">
    <property type="entry name" value="Classic Zinc Finger"/>
    <property type="match status" value="1"/>
</dbReference>
<evidence type="ECO:0000256" key="3">
    <source>
        <dbReference type="ARBA" id="ARBA00022771"/>
    </source>
</evidence>
<feature type="domain" description="C2H2-type" evidence="7">
    <location>
        <begin position="559"/>
        <end position="587"/>
    </location>
</feature>
<dbReference type="PANTHER" id="PTHR24409">
    <property type="entry name" value="ZINC FINGER PROTEIN 142"/>
    <property type="match status" value="1"/>
</dbReference>
<dbReference type="Pfam" id="PF07776">
    <property type="entry name" value="zf-AD"/>
    <property type="match status" value="1"/>
</dbReference>
<dbReference type="GeneID" id="109407725"/>
<accession>A0ABM1YLQ0</accession>
<reference evidence="9" key="2">
    <citation type="submission" date="2025-05" db="UniProtKB">
        <authorList>
            <consortium name="EnsemblMetazoa"/>
        </authorList>
    </citation>
    <scope>IDENTIFICATION</scope>
    <source>
        <strain evidence="9">Foshan</strain>
    </source>
</reference>
<dbReference type="Gene3D" id="3.40.1800.20">
    <property type="match status" value="1"/>
</dbReference>
<dbReference type="InterPro" id="IPR013087">
    <property type="entry name" value="Znf_C2H2_type"/>
</dbReference>
<dbReference type="Proteomes" id="UP000069940">
    <property type="component" value="Unassembled WGS sequence"/>
</dbReference>
<dbReference type="SMART" id="SM00355">
    <property type="entry name" value="ZnF_C2H2"/>
    <property type="match status" value="11"/>
</dbReference>
<feature type="domain" description="C2H2-type" evidence="7">
    <location>
        <begin position="275"/>
        <end position="303"/>
    </location>
</feature>